<dbReference type="RefSeq" id="WP_022200268.1">
    <property type="nucleotide sequence ID" value="NZ_CAJUGB010000072.1"/>
</dbReference>
<dbReference type="InterPro" id="IPR013785">
    <property type="entry name" value="Aldolase_TIM"/>
</dbReference>
<dbReference type="SUPFAM" id="SSF51569">
    <property type="entry name" value="Aldolase"/>
    <property type="match status" value="1"/>
</dbReference>
<name>A0A174J0X4_9FIRM</name>
<sequence length="294" mass="32358">MYVSMKEMLWNAHENNYAVMAINCVNMEQAKAIIQSASEEHSAVIINISPRQMKAHGHGNIMAPMIKNMAEKVPVPVAFNLDHGANLEDITYAMECGFSSVMIDSSSYEFEENVRRTKTVAALAHGMGLSCEAELGHVGMANQSDNTRTDLYTNPEQAKEFVARTHCDCLAVAIGTAHGSYPKGFVPKLDFDRLRLLKDTLKMPLVLHGGSGAGDENIKKVVGCGINKINVCTDLFKHARQAMADAIAADPSIDYMDVCMVAQEAMKVFIKRYMRLIGSSGRYTFEKDQGPELD</sequence>
<dbReference type="InterPro" id="IPR000771">
    <property type="entry name" value="FBA_II"/>
</dbReference>
<keyword evidence="7" id="KW-1185">Reference proteome</keyword>
<evidence type="ECO:0000313" key="5">
    <source>
        <dbReference type="EMBL" id="SQB04047.1"/>
    </source>
</evidence>
<feature type="binding site" evidence="3">
    <location>
        <position position="178"/>
    </location>
    <ligand>
        <name>Zn(2+)</name>
        <dbReference type="ChEBI" id="CHEBI:29105"/>
        <label>1</label>
        <note>catalytic</note>
    </ligand>
</feature>
<dbReference type="GO" id="GO:0004332">
    <property type="term" value="F:fructose-bisphosphate aldolase activity"/>
    <property type="evidence" value="ECO:0007669"/>
    <property type="project" value="UniProtKB-EC"/>
</dbReference>
<dbReference type="Proteomes" id="UP000095512">
    <property type="component" value="Unassembled WGS sequence"/>
</dbReference>
<dbReference type="EMBL" id="CZAB01000017">
    <property type="protein sequence ID" value="CUO93422.1"/>
    <property type="molecule type" value="Genomic_DNA"/>
</dbReference>
<keyword evidence="4" id="KW-0456">Lyase</keyword>
<evidence type="ECO:0000313" key="7">
    <source>
        <dbReference type="Proteomes" id="UP000251853"/>
    </source>
</evidence>
<dbReference type="CDD" id="cd00947">
    <property type="entry name" value="TBP_aldolase_IIB"/>
    <property type="match status" value="1"/>
</dbReference>
<feature type="binding site" evidence="3">
    <location>
        <position position="83"/>
    </location>
    <ligand>
        <name>Zn(2+)</name>
        <dbReference type="ChEBI" id="CHEBI:29105"/>
        <label>1</label>
        <note>catalytic</note>
    </ligand>
</feature>
<dbReference type="GO" id="GO:0005975">
    <property type="term" value="P:carbohydrate metabolic process"/>
    <property type="evidence" value="ECO:0007669"/>
    <property type="project" value="InterPro"/>
</dbReference>
<reference evidence="5 7" key="2">
    <citation type="submission" date="2018-06" db="EMBL/GenBank/DDBJ databases">
        <authorList>
            <consortium name="Pathogen Informatics"/>
            <person name="Doyle S."/>
        </authorList>
    </citation>
    <scope>NUCLEOTIDE SEQUENCE [LARGE SCALE GENOMIC DNA]</scope>
    <source>
        <strain evidence="5 7">NCTC11224</strain>
    </source>
</reference>
<evidence type="ECO:0000313" key="4">
    <source>
        <dbReference type="EMBL" id="CUO93422.1"/>
    </source>
</evidence>
<keyword evidence="3" id="KW-0479">Metal-binding</keyword>
<dbReference type="EMBL" id="UAVW01000001">
    <property type="protein sequence ID" value="SQB04047.1"/>
    <property type="molecule type" value="Genomic_DNA"/>
</dbReference>
<evidence type="ECO:0000256" key="3">
    <source>
        <dbReference type="PIRSR" id="PIRSR001359-3"/>
    </source>
</evidence>
<organism evidence="4 6">
    <name type="scientific">Enterocloster clostridioformis</name>
    <dbReference type="NCBI Taxonomy" id="1531"/>
    <lineage>
        <taxon>Bacteria</taxon>
        <taxon>Bacillati</taxon>
        <taxon>Bacillota</taxon>
        <taxon>Clostridia</taxon>
        <taxon>Lachnospirales</taxon>
        <taxon>Lachnospiraceae</taxon>
        <taxon>Enterocloster</taxon>
    </lineage>
</organism>
<evidence type="ECO:0000256" key="1">
    <source>
        <dbReference type="PIRSR" id="PIRSR001359-1"/>
    </source>
</evidence>
<feature type="binding site" evidence="2">
    <location>
        <begin position="209"/>
        <end position="211"/>
    </location>
    <ligand>
        <name>dihydroxyacetone phosphate</name>
        <dbReference type="ChEBI" id="CHEBI:57642"/>
    </ligand>
</feature>
<dbReference type="InterPro" id="IPR050246">
    <property type="entry name" value="Class_II_FBP_aldolase"/>
</dbReference>
<feature type="active site" description="Proton donor" evidence="1">
    <location>
        <position position="82"/>
    </location>
</feature>
<keyword evidence="3" id="KW-0862">Zinc</keyword>
<gene>
    <name evidence="4" type="primary">fbaA_1</name>
    <name evidence="4" type="ORF">ERS852480_02257</name>
    <name evidence="5" type="ORF">NCTC11224_00438</name>
</gene>
<dbReference type="PANTHER" id="PTHR30304">
    <property type="entry name" value="D-TAGATOSE-1,6-BISPHOSPHATE ALDOLASE"/>
    <property type="match status" value="1"/>
</dbReference>
<proteinExistence type="predicted"/>
<accession>A0A174J0X4</accession>
<dbReference type="Pfam" id="PF01116">
    <property type="entry name" value="F_bP_aldolase"/>
    <property type="match status" value="1"/>
</dbReference>
<dbReference type="GO" id="GO:0009025">
    <property type="term" value="F:tagatose-bisphosphate aldolase activity"/>
    <property type="evidence" value="ECO:0007669"/>
    <property type="project" value="UniProtKB-EC"/>
</dbReference>
<feature type="binding site" evidence="2">
    <location>
        <position position="179"/>
    </location>
    <ligand>
        <name>dihydroxyacetone phosphate</name>
        <dbReference type="ChEBI" id="CHEBI:57642"/>
    </ligand>
</feature>
<comment type="cofactor">
    <cofactor evidence="3">
        <name>Zn(2+)</name>
        <dbReference type="ChEBI" id="CHEBI:29105"/>
    </cofactor>
    <text evidence="3">Binds 2 Zn(2+) ions per subunit. One is catalytic and the other provides a structural contribution.</text>
</comment>
<evidence type="ECO:0000256" key="2">
    <source>
        <dbReference type="PIRSR" id="PIRSR001359-2"/>
    </source>
</evidence>
<feature type="binding site" evidence="3">
    <location>
        <position position="208"/>
    </location>
    <ligand>
        <name>Zn(2+)</name>
        <dbReference type="ChEBI" id="CHEBI:29105"/>
        <label>1</label>
        <note>catalytic</note>
    </ligand>
</feature>
<feature type="binding site" evidence="3">
    <location>
        <position position="104"/>
    </location>
    <ligand>
        <name>Zn(2+)</name>
        <dbReference type="ChEBI" id="CHEBI:29105"/>
        <label>2</label>
    </ligand>
</feature>
<dbReference type="EC" id="4.1.2.40" evidence="4"/>
<dbReference type="PIRSF" id="PIRSF001359">
    <property type="entry name" value="F_bP_aldolase_II"/>
    <property type="match status" value="1"/>
</dbReference>
<dbReference type="Proteomes" id="UP000251853">
    <property type="component" value="Unassembled WGS sequence"/>
</dbReference>
<evidence type="ECO:0000313" key="6">
    <source>
        <dbReference type="Proteomes" id="UP000095512"/>
    </source>
</evidence>
<protein>
    <submittedName>
        <fullName evidence="4">Ketose-bisphosphate aldolase</fullName>
        <ecNumber evidence="4">4.1.2.13</ecNumber>
        <ecNumber evidence="4">4.1.2.40</ecNumber>
    </submittedName>
</protein>
<feature type="binding site" evidence="3">
    <location>
        <position position="134"/>
    </location>
    <ligand>
        <name>Zn(2+)</name>
        <dbReference type="ChEBI" id="CHEBI:29105"/>
        <label>2</label>
    </ligand>
</feature>
<dbReference type="EC" id="4.1.2.13" evidence="4"/>
<feature type="binding site" evidence="2">
    <location>
        <begin position="230"/>
        <end position="233"/>
    </location>
    <ligand>
        <name>dihydroxyacetone phosphate</name>
        <dbReference type="ChEBI" id="CHEBI:57642"/>
    </ligand>
</feature>
<dbReference type="GO" id="GO:0008270">
    <property type="term" value="F:zinc ion binding"/>
    <property type="evidence" value="ECO:0007669"/>
    <property type="project" value="InterPro"/>
</dbReference>
<dbReference type="PANTHER" id="PTHR30304:SF0">
    <property type="entry name" value="D-TAGATOSE-1,6-BISPHOSPHATE ALDOLASE SUBUNIT GATY-RELATED"/>
    <property type="match status" value="1"/>
</dbReference>
<dbReference type="Gene3D" id="3.20.20.70">
    <property type="entry name" value="Aldolase class I"/>
    <property type="match status" value="1"/>
</dbReference>
<dbReference type="NCBIfam" id="TIGR00167">
    <property type="entry name" value="cbbA"/>
    <property type="match status" value="1"/>
</dbReference>
<dbReference type="AlphaFoldDB" id="A0A174J0X4"/>
<reference evidence="4 6" key="1">
    <citation type="submission" date="2015-09" db="EMBL/GenBank/DDBJ databases">
        <authorList>
            <consortium name="Pathogen Informatics"/>
        </authorList>
    </citation>
    <scope>NUCLEOTIDE SEQUENCE [LARGE SCALE GENOMIC DNA]</scope>
    <source>
        <strain evidence="4 6">2789STDY5834865</strain>
    </source>
</reference>
<dbReference type="eggNOG" id="COG0191">
    <property type="taxonomic scope" value="Bacteria"/>
</dbReference>